<name>A0A2P5B7I2_PARAD</name>
<evidence type="ECO:0000313" key="1">
    <source>
        <dbReference type="EMBL" id="PON44762.1"/>
    </source>
</evidence>
<evidence type="ECO:0000313" key="2">
    <source>
        <dbReference type="Proteomes" id="UP000237105"/>
    </source>
</evidence>
<sequence>MVKANYSVNSLVDGTVNGSNDLVNSAVKQLSQTSLTRLNSVNVRTEWR</sequence>
<comment type="caution">
    <text evidence="1">The sequence shown here is derived from an EMBL/GenBank/DDBJ whole genome shotgun (WGS) entry which is preliminary data.</text>
</comment>
<protein>
    <submittedName>
        <fullName evidence="1">Uncharacterized protein</fullName>
    </submittedName>
</protein>
<dbReference type="EMBL" id="JXTB01000344">
    <property type="protein sequence ID" value="PON44762.1"/>
    <property type="molecule type" value="Genomic_DNA"/>
</dbReference>
<proteinExistence type="predicted"/>
<gene>
    <name evidence="1" type="ORF">PanWU01x14_264510</name>
</gene>
<organism evidence="1 2">
    <name type="scientific">Parasponia andersonii</name>
    <name type="common">Sponia andersonii</name>
    <dbReference type="NCBI Taxonomy" id="3476"/>
    <lineage>
        <taxon>Eukaryota</taxon>
        <taxon>Viridiplantae</taxon>
        <taxon>Streptophyta</taxon>
        <taxon>Embryophyta</taxon>
        <taxon>Tracheophyta</taxon>
        <taxon>Spermatophyta</taxon>
        <taxon>Magnoliopsida</taxon>
        <taxon>eudicotyledons</taxon>
        <taxon>Gunneridae</taxon>
        <taxon>Pentapetalae</taxon>
        <taxon>rosids</taxon>
        <taxon>fabids</taxon>
        <taxon>Rosales</taxon>
        <taxon>Cannabaceae</taxon>
        <taxon>Parasponia</taxon>
    </lineage>
</organism>
<keyword evidence="2" id="KW-1185">Reference proteome</keyword>
<dbReference type="AlphaFoldDB" id="A0A2P5B7I2"/>
<dbReference type="Proteomes" id="UP000237105">
    <property type="component" value="Unassembled WGS sequence"/>
</dbReference>
<reference evidence="2" key="1">
    <citation type="submission" date="2016-06" db="EMBL/GenBank/DDBJ databases">
        <title>Parallel loss of symbiosis genes in relatives of nitrogen-fixing non-legume Parasponia.</title>
        <authorList>
            <person name="Van Velzen R."/>
            <person name="Holmer R."/>
            <person name="Bu F."/>
            <person name="Rutten L."/>
            <person name="Van Zeijl A."/>
            <person name="Liu W."/>
            <person name="Santuari L."/>
            <person name="Cao Q."/>
            <person name="Sharma T."/>
            <person name="Shen D."/>
            <person name="Roswanjaya Y."/>
            <person name="Wardhani T."/>
            <person name="Kalhor M.S."/>
            <person name="Jansen J."/>
            <person name="Van den Hoogen J."/>
            <person name="Gungor B."/>
            <person name="Hartog M."/>
            <person name="Hontelez J."/>
            <person name="Verver J."/>
            <person name="Yang W.-C."/>
            <person name="Schijlen E."/>
            <person name="Repin R."/>
            <person name="Schilthuizen M."/>
            <person name="Schranz E."/>
            <person name="Heidstra R."/>
            <person name="Miyata K."/>
            <person name="Fedorova E."/>
            <person name="Kohlen W."/>
            <person name="Bisseling T."/>
            <person name="Smit S."/>
            <person name="Geurts R."/>
        </authorList>
    </citation>
    <scope>NUCLEOTIDE SEQUENCE [LARGE SCALE GENOMIC DNA]</scope>
    <source>
        <strain evidence="2">cv. WU1-14</strain>
    </source>
</reference>
<accession>A0A2P5B7I2</accession>